<keyword evidence="10" id="KW-1133">Transmembrane helix</keyword>
<sequence length="152" mass="17451">MAIPFELIFLIFLVTIFTCTVLSWAFVILRLLLGSCCQMAPPEGRRQPPQDIETGPRGNPQPPVSRPMLLFPFQARVPRTALLSRSTVLVVYNMNTQETGDQNYDVCAICLEKFHDRDQCRVLSSCKHVYHKFCIERWLAEAQTCPVCRLYL</sequence>
<feature type="transmembrane region" description="Helical" evidence="10">
    <location>
        <begin position="7"/>
        <end position="33"/>
    </location>
</feature>
<dbReference type="SUPFAM" id="SSF57850">
    <property type="entry name" value="RING/U-box"/>
    <property type="match status" value="1"/>
</dbReference>
<feature type="domain" description="RING-type" evidence="11">
    <location>
        <begin position="107"/>
        <end position="149"/>
    </location>
</feature>
<evidence type="ECO:0000256" key="4">
    <source>
        <dbReference type="ARBA" id="ARBA00022723"/>
    </source>
</evidence>
<dbReference type="InterPro" id="IPR053238">
    <property type="entry name" value="RING-H2_zinc_finger"/>
</dbReference>
<dbReference type="RefSeq" id="XP_021296106.1">
    <property type="nucleotide sequence ID" value="XM_021440431.1"/>
</dbReference>
<dbReference type="Proteomes" id="UP000504621">
    <property type="component" value="Unplaced"/>
</dbReference>
<keyword evidence="4" id="KW-0479">Metal-binding</keyword>
<evidence type="ECO:0000256" key="9">
    <source>
        <dbReference type="PROSITE-ProRule" id="PRU00175"/>
    </source>
</evidence>
<protein>
    <recommendedName>
        <fullName evidence="3">RING-type E3 ubiquitin transferase</fullName>
        <ecNumber evidence="3">2.3.2.27</ecNumber>
    </recommendedName>
</protein>
<keyword evidence="7" id="KW-0862">Zinc</keyword>
<evidence type="ECO:0000256" key="2">
    <source>
        <dbReference type="ARBA" id="ARBA00004906"/>
    </source>
</evidence>
<keyword evidence="6" id="KW-0833">Ubl conjugation pathway</keyword>
<proteinExistence type="inferred from homology"/>
<dbReference type="PANTHER" id="PTHR14155:SF632">
    <property type="entry name" value="RING-H2 FINGER PROTEIN ATL17-RELATED"/>
    <property type="match status" value="1"/>
</dbReference>
<comment type="pathway">
    <text evidence="2">Protein modification; protein ubiquitination.</text>
</comment>
<evidence type="ECO:0000256" key="8">
    <source>
        <dbReference type="ARBA" id="ARBA00024209"/>
    </source>
</evidence>
<comment type="catalytic activity">
    <reaction evidence="1">
        <text>S-ubiquitinyl-[E2 ubiquitin-conjugating enzyme]-L-cysteine + [acceptor protein]-L-lysine = [E2 ubiquitin-conjugating enzyme]-L-cysteine + N(6)-ubiquitinyl-[acceptor protein]-L-lysine.</text>
        <dbReference type="EC" id="2.3.2.27"/>
    </reaction>
</comment>
<evidence type="ECO:0000313" key="12">
    <source>
        <dbReference type="Proteomes" id="UP000504621"/>
    </source>
</evidence>
<evidence type="ECO:0000256" key="5">
    <source>
        <dbReference type="ARBA" id="ARBA00022771"/>
    </source>
</evidence>
<keyword evidence="10" id="KW-0472">Membrane</keyword>
<dbReference type="GO" id="GO:0061630">
    <property type="term" value="F:ubiquitin protein ligase activity"/>
    <property type="evidence" value="ECO:0007669"/>
    <property type="project" value="UniProtKB-EC"/>
</dbReference>
<evidence type="ECO:0000256" key="1">
    <source>
        <dbReference type="ARBA" id="ARBA00000900"/>
    </source>
</evidence>
<name>A0A6J1BA02_9ROSI</name>
<dbReference type="GeneID" id="110425507"/>
<keyword evidence="5 9" id="KW-0863">Zinc-finger</keyword>
<evidence type="ECO:0000259" key="11">
    <source>
        <dbReference type="PROSITE" id="PS50089"/>
    </source>
</evidence>
<evidence type="ECO:0000313" key="13">
    <source>
        <dbReference type="RefSeq" id="XP_021296106.1"/>
    </source>
</evidence>
<keyword evidence="12" id="KW-1185">Reference proteome</keyword>
<dbReference type="GO" id="GO:0008270">
    <property type="term" value="F:zinc ion binding"/>
    <property type="evidence" value="ECO:0007669"/>
    <property type="project" value="UniProtKB-KW"/>
</dbReference>
<dbReference type="InterPro" id="IPR013083">
    <property type="entry name" value="Znf_RING/FYVE/PHD"/>
</dbReference>
<accession>A0A6J1BA02</accession>
<dbReference type="Gene3D" id="3.30.40.10">
    <property type="entry name" value="Zinc/RING finger domain, C3HC4 (zinc finger)"/>
    <property type="match status" value="1"/>
</dbReference>
<evidence type="ECO:0000256" key="10">
    <source>
        <dbReference type="SAM" id="Phobius"/>
    </source>
</evidence>
<organism evidence="12 13">
    <name type="scientific">Herrania umbratica</name>
    <dbReference type="NCBI Taxonomy" id="108875"/>
    <lineage>
        <taxon>Eukaryota</taxon>
        <taxon>Viridiplantae</taxon>
        <taxon>Streptophyta</taxon>
        <taxon>Embryophyta</taxon>
        <taxon>Tracheophyta</taxon>
        <taxon>Spermatophyta</taxon>
        <taxon>Magnoliopsida</taxon>
        <taxon>eudicotyledons</taxon>
        <taxon>Gunneridae</taxon>
        <taxon>Pentapetalae</taxon>
        <taxon>rosids</taxon>
        <taxon>malvids</taxon>
        <taxon>Malvales</taxon>
        <taxon>Malvaceae</taxon>
        <taxon>Byttnerioideae</taxon>
        <taxon>Herrania</taxon>
    </lineage>
</organism>
<keyword evidence="10" id="KW-0812">Transmembrane</keyword>
<dbReference type="AlphaFoldDB" id="A0A6J1BA02"/>
<evidence type="ECO:0000256" key="7">
    <source>
        <dbReference type="ARBA" id="ARBA00022833"/>
    </source>
</evidence>
<dbReference type="PANTHER" id="PTHR14155">
    <property type="entry name" value="RING FINGER DOMAIN-CONTAINING"/>
    <property type="match status" value="1"/>
</dbReference>
<dbReference type="OrthoDB" id="9984778at2759"/>
<comment type="similarity">
    <text evidence="8">Belongs to the RING-type zinc finger family. ATL subfamily.</text>
</comment>
<dbReference type="SMART" id="SM00184">
    <property type="entry name" value="RING"/>
    <property type="match status" value="1"/>
</dbReference>
<dbReference type="PROSITE" id="PS50089">
    <property type="entry name" value="ZF_RING_2"/>
    <property type="match status" value="1"/>
</dbReference>
<dbReference type="Pfam" id="PF13639">
    <property type="entry name" value="zf-RING_2"/>
    <property type="match status" value="1"/>
</dbReference>
<gene>
    <name evidence="13" type="primary">LOC110425507</name>
</gene>
<dbReference type="EC" id="2.3.2.27" evidence="3"/>
<reference evidence="13" key="1">
    <citation type="submission" date="2025-08" db="UniProtKB">
        <authorList>
            <consortium name="RefSeq"/>
        </authorList>
    </citation>
    <scope>IDENTIFICATION</scope>
    <source>
        <tissue evidence="13">Leaf</tissue>
    </source>
</reference>
<evidence type="ECO:0000256" key="3">
    <source>
        <dbReference type="ARBA" id="ARBA00012483"/>
    </source>
</evidence>
<evidence type="ECO:0000256" key="6">
    <source>
        <dbReference type="ARBA" id="ARBA00022786"/>
    </source>
</evidence>
<dbReference type="InterPro" id="IPR001841">
    <property type="entry name" value="Znf_RING"/>
</dbReference>